<sequence length="92" mass="10374">MIRKLLYLSTAHLPEDLGAFGLDTAPDVVAYGTDTGWLLWVPDDPDVTRITTTDPAPRVVRAIQQYARRLGCDYVLFDVHADIVDGLQTWDW</sequence>
<evidence type="ECO:0000259" key="1">
    <source>
        <dbReference type="Pfam" id="PF19419"/>
    </source>
</evidence>
<evidence type="ECO:0000313" key="2">
    <source>
        <dbReference type="EMBL" id="GLI03006.1"/>
    </source>
</evidence>
<proteinExistence type="predicted"/>
<dbReference type="InterPro" id="IPR046025">
    <property type="entry name" value="DUF5983"/>
</dbReference>
<reference evidence="2" key="1">
    <citation type="submission" date="2022-12" db="EMBL/GenBank/DDBJ databases">
        <title>New Phytohabitans aurantiacus sp. RD004123 nov., an actinomycete isolated from soil.</title>
        <authorList>
            <person name="Triningsih D.W."/>
            <person name="Harunari E."/>
            <person name="Igarashi Y."/>
        </authorList>
    </citation>
    <scope>NUCLEOTIDE SEQUENCE</scope>
    <source>
        <strain evidence="2">RD004123</strain>
    </source>
</reference>
<dbReference type="Proteomes" id="UP001144280">
    <property type="component" value="Unassembled WGS sequence"/>
</dbReference>
<accession>A0ABQ5RBN6</accession>
<comment type="caution">
    <text evidence="2">The sequence shown here is derived from an EMBL/GenBank/DDBJ whole genome shotgun (WGS) entry which is preliminary data.</text>
</comment>
<dbReference type="EMBL" id="BSDI01000074">
    <property type="protein sequence ID" value="GLI03006.1"/>
    <property type="molecule type" value="Genomic_DNA"/>
</dbReference>
<keyword evidence="3" id="KW-1185">Reference proteome</keyword>
<dbReference type="Pfam" id="PF19419">
    <property type="entry name" value="DUF5983"/>
    <property type="match status" value="1"/>
</dbReference>
<dbReference type="RefSeq" id="WP_281904881.1">
    <property type="nucleotide sequence ID" value="NZ_BSDI01000074.1"/>
</dbReference>
<gene>
    <name evidence="2" type="ORF">Pa4123_82840</name>
</gene>
<feature type="domain" description="DUF5983" evidence="1">
    <location>
        <begin position="6"/>
        <end position="92"/>
    </location>
</feature>
<protein>
    <recommendedName>
        <fullName evidence="1">DUF5983 domain-containing protein</fullName>
    </recommendedName>
</protein>
<evidence type="ECO:0000313" key="3">
    <source>
        <dbReference type="Proteomes" id="UP001144280"/>
    </source>
</evidence>
<name>A0ABQ5RBN6_9ACTN</name>
<organism evidence="2 3">
    <name type="scientific">Phytohabitans aurantiacus</name>
    <dbReference type="NCBI Taxonomy" id="3016789"/>
    <lineage>
        <taxon>Bacteria</taxon>
        <taxon>Bacillati</taxon>
        <taxon>Actinomycetota</taxon>
        <taxon>Actinomycetes</taxon>
        <taxon>Micromonosporales</taxon>
        <taxon>Micromonosporaceae</taxon>
    </lineage>
</organism>